<evidence type="ECO:0000256" key="2">
    <source>
        <dbReference type="ARBA" id="ARBA00022801"/>
    </source>
</evidence>
<dbReference type="Pfam" id="PF06602">
    <property type="entry name" value="Myotub-related"/>
    <property type="match status" value="1"/>
</dbReference>
<feature type="non-terminal residue" evidence="4">
    <location>
        <position position="335"/>
    </location>
</feature>
<keyword evidence="5" id="KW-1185">Reference proteome</keyword>
<organism evidence="4 5">
    <name type="scientific">Lymnaea stagnalis</name>
    <name type="common">Great pond snail</name>
    <name type="synonym">Helix stagnalis</name>
    <dbReference type="NCBI Taxonomy" id="6523"/>
    <lineage>
        <taxon>Eukaryota</taxon>
        <taxon>Metazoa</taxon>
        <taxon>Spiralia</taxon>
        <taxon>Lophotrochozoa</taxon>
        <taxon>Mollusca</taxon>
        <taxon>Gastropoda</taxon>
        <taxon>Heterobranchia</taxon>
        <taxon>Euthyneura</taxon>
        <taxon>Panpulmonata</taxon>
        <taxon>Hygrophila</taxon>
        <taxon>Lymnaeoidea</taxon>
        <taxon>Lymnaeidae</taxon>
        <taxon>Lymnaea</taxon>
    </lineage>
</organism>
<dbReference type="CDD" id="cd13210">
    <property type="entry name" value="PH-GRAM_MTMR6-like"/>
    <property type="match status" value="1"/>
</dbReference>
<accession>A0AAV2ISJ9</accession>
<dbReference type="Gene3D" id="2.30.29.30">
    <property type="entry name" value="Pleckstrin-homology domain (PH domain)/Phosphotyrosine-binding domain (PTB)"/>
    <property type="match status" value="1"/>
</dbReference>
<dbReference type="SUPFAM" id="SSF52799">
    <property type="entry name" value="(Phosphotyrosine protein) phosphatases II"/>
    <property type="match status" value="1"/>
</dbReference>
<reference evidence="4 5" key="1">
    <citation type="submission" date="2024-04" db="EMBL/GenBank/DDBJ databases">
        <authorList>
            <consortium name="Genoscope - CEA"/>
            <person name="William W."/>
        </authorList>
    </citation>
    <scope>NUCLEOTIDE SEQUENCE [LARGE SCALE GENOMIC DNA]</scope>
</reference>
<protein>
    <recommendedName>
        <fullName evidence="3">Myotubularin phosphatase domain-containing protein</fullName>
    </recommendedName>
</protein>
<evidence type="ECO:0000256" key="1">
    <source>
        <dbReference type="ARBA" id="ARBA00007471"/>
    </source>
</evidence>
<dbReference type="GO" id="GO:0005737">
    <property type="term" value="C:cytoplasm"/>
    <property type="evidence" value="ECO:0007669"/>
    <property type="project" value="TreeGrafter"/>
</dbReference>
<name>A0AAV2ISJ9_LYMST</name>
<dbReference type="PANTHER" id="PTHR10807">
    <property type="entry name" value="MYOTUBULARIN-RELATED"/>
    <property type="match status" value="1"/>
</dbReference>
<dbReference type="SUPFAM" id="SSF50729">
    <property type="entry name" value="PH domain-like"/>
    <property type="match status" value="1"/>
</dbReference>
<sequence length="335" mass="37743">ALNPLPHPIPDALTCCRSMRRAPRPRRATDVGKLETLSGGSEHHLFTLGGPVLAHGPATTTEELRRFLVSLHTTLSREVGNFLDGGQQQDLDSGILKKVDNVKLQDRFSGRKPQGTLYLTATHLIFVDAEGRKETWILHMHMGQVEKLPMTAEGCPLQIRCKNFMCITFIIPKERDCQDIYQSLLEFSRPADITKLYAFDFISNENIEKTYGWEAFDLQSEFLRMGAPNENWMITSLNDKYDLCDTYPSQLYVPTYATPPVLVGGSKFRSRGRLPVLSYLHSENQAALTRCSQPLSGFSARCVEDEQMLQAILKSNPKSDFMYVVDTRPKVSPAV</sequence>
<dbReference type="InterPro" id="IPR048994">
    <property type="entry name" value="PH-GRAM_MTMR6-9"/>
</dbReference>
<dbReference type="GO" id="GO:0046856">
    <property type="term" value="P:phosphatidylinositol dephosphorylation"/>
    <property type="evidence" value="ECO:0007669"/>
    <property type="project" value="TreeGrafter"/>
</dbReference>
<dbReference type="EMBL" id="CAXITT010001234">
    <property type="protein sequence ID" value="CAL1548244.1"/>
    <property type="molecule type" value="Genomic_DNA"/>
</dbReference>
<dbReference type="PROSITE" id="PS51339">
    <property type="entry name" value="PPASE_MYOTUBULARIN"/>
    <property type="match status" value="1"/>
</dbReference>
<feature type="domain" description="Myotubularin phosphatase" evidence="3">
    <location>
        <begin position="212"/>
        <end position="335"/>
    </location>
</feature>
<evidence type="ECO:0000313" key="5">
    <source>
        <dbReference type="Proteomes" id="UP001497497"/>
    </source>
</evidence>
<dbReference type="Pfam" id="PF21098">
    <property type="entry name" value="PH-GRAM_MTMR6-like"/>
    <property type="match status" value="1"/>
</dbReference>
<dbReference type="FunFam" id="2.30.29.30:FF:000135">
    <property type="entry name" value="Myotubularin related protein 6"/>
    <property type="match status" value="1"/>
</dbReference>
<feature type="non-terminal residue" evidence="4">
    <location>
        <position position="1"/>
    </location>
</feature>
<evidence type="ECO:0000313" key="4">
    <source>
        <dbReference type="EMBL" id="CAL1548244.1"/>
    </source>
</evidence>
<gene>
    <name evidence="4" type="ORF">GSLYS_00021561001</name>
</gene>
<dbReference type="Proteomes" id="UP001497497">
    <property type="component" value="Unassembled WGS sequence"/>
</dbReference>
<evidence type="ECO:0000259" key="3">
    <source>
        <dbReference type="PROSITE" id="PS51339"/>
    </source>
</evidence>
<dbReference type="InterPro" id="IPR030564">
    <property type="entry name" value="Myotubularin"/>
</dbReference>
<dbReference type="InterPro" id="IPR011993">
    <property type="entry name" value="PH-like_dom_sf"/>
</dbReference>
<dbReference type="GO" id="GO:0004438">
    <property type="term" value="F:phosphatidylinositol-3-phosphate phosphatase activity"/>
    <property type="evidence" value="ECO:0007669"/>
    <property type="project" value="TreeGrafter"/>
</dbReference>
<keyword evidence="2" id="KW-0378">Hydrolase</keyword>
<comment type="caution">
    <text evidence="4">The sequence shown here is derived from an EMBL/GenBank/DDBJ whole genome shotgun (WGS) entry which is preliminary data.</text>
</comment>
<comment type="similarity">
    <text evidence="1">Belongs to the protein-tyrosine phosphatase family. Non-receptor class myotubularin subfamily.</text>
</comment>
<dbReference type="PANTHER" id="PTHR10807:SF8">
    <property type="entry name" value="PHOSPHATIDYLINOSITOL-3-PHOSPHATE PHOSPHATASE"/>
    <property type="match status" value="1"/>
</dbReference>
<dbReference type="GO" id="GO:0106018">
    <property type="term" value="F:phosphatidylinositol-3,5-bisphosphate phosphatase activity"/>
    <property type="evidence" value="ECO:0007669"/>
    <property type="project" value="TreeGrafter"/>
</dbReference>
<dbReference type="AlphaFoldDB" id="A0AAV2ISJ9"/>
<proteinExistence type="inferred from homology"/>
<dbReference type="InterPro" id="IPR010569">
    <property type="entry name" value="Myotubularin-like_Pase_dom"/>
</dbReference>
<dbReference type="InterPro" id="IPR029021">
    <property type="entry name" value="Prot-tyrosine_phosphatase-like"/>
</dbReference>